<protein>
    <submittedName>
        <fullName evidence="1">Uncharacterized protein</fullName>
    </submittedName>
</protein>
<name>A0A4U1J643_9BACT</name>
<comment type="caution">
    <text evidence="1">The sequence shown here is derived from an EMBL/GenBank/DDBJ whole genome shotgun (WGS) entry which is preliminary data.</text>
</comment>
<dbReference type="EMBL" id="SSMQ01000033">
    <property type="protein sequence ID" value="TKD02721.1"/>
    <property type="molecule type" value="Genomic_DNA"/>
</dbReference>
<reference evidence="1 2" key="1">
    <citation type="submission" date="2019-04" db="EMBL/GenBank/DDBJ databases">
        <authorList>
            <person name="Li Y."/>
            <person name="Wang J."/>
        </authorList>
    </citation>
    <scope>NUCLEOTIDE SEQUENCE [LARGE SCALE GENOMIC DNA]</scope>
    <source>
        <strain evidence="1 2">DSM 14668</strain>
    </source>
</reference>
<sequence>MYNLAPEIVVGPRLLFGIERGAFVGEVDARWLPLLETRTAGYTVLDVHTMSLSVAGCLKRDWLLGCGILMGGAARVQVWHREDYVPVYSGFFGVGVRGAVEAPLTTSITVRIDAEGVWTPRPIRLDPSWYGTPALLPLHVSGGASLVYAIK</sequence>
<proteinExistence type="predicted"/>
<evidence type="ECO:0000313" key="1">
    <source>
        <dbReference type="EMBL" id="TKD02721.1"/>
    </source>
</evidence>
<accession>A0A4U1J643</accession>
<gene>
    <name evidence="1" type="ORF">E8A74_27870</name>
</gene>
<evidence type="ECO:0000313" key="2">
    <source>
        <dbReference type="Proteomes" id="UP000309215"/>
    </source>
</evidence>
<keyword evidence="2" id="KW-1185">Reference proteome</keyword>
<organism evidence="1 2">
    <name type="scientific">Polyangium fumosum</name>
    <dbReference type="NCBI Taxonomy" id="889272"/>
    <lineage>
        <taxon>Bacteria</taxon>
        <taxon>Pseudomonadati</taxon>
        <taxon>Myxococcota</taxon>
        <taxon>Polyangia</taxon>
        <taxon>Polyangiales</taxon>
        <taxon>Polyangiaceae</taxon>
        <taxon>Polyangium</taxon>
    </lineage>
</organism>
<dbReference type="AlphaFoldDB" id="A0A4U1J643"/>
<dbReference type="Proteomes" id="UP000309215">
    <property type="component" value="Unassembled WGS sequence"/>
</dbReference>